<dbReference type="Proteomes" id="UP001164746">
    <property type="component" value="Chromosome 6"/>
</dbReference>
<proteinExistence type="predicted"/>
<evidence type="ECO:0000313" key="1">
    <source>
        <dbReference type="EMBL" id="WAR07725.1"/>
    </source>
</evidence>
<accession>A0ABY7ECY5</accession>
<protein>
    <submittedName>
        <fullName evidence="1">Uncharacterized protein</fullName>
    </submittedName>
</protein>
<sequence>MNYGIDRLELYDDHDNLVSIGEPVLSCSVVDNNGRDRVRGLEVRPKDPTSLYLDGTFRTMNKPFTQFRSVHIFSQQGDSVKQVPLLFVMMAIQINTHSRNISKKTFEEILVTPILWILAYVLQKLIEVLDGAPARSRSANPFPQENSCVSTGCAFHWCLSVLRNVQHLVLKATYERREGTHQLIRKLLAFPFLPGQHIWLAFLKLKDRANASSRESVDGENPQRS</sequence>
<gene>
    <name evidence="1" type="ORF">MAR_017683</name>
</gene>
<keyword evidence="2" id="KW-1185">Reference proteome</keyword>
<reference evidence="1" key="1">
    <citation type="submission" date="2022-11" db="EMBL/GenBank/DDBJ databases">
        <title>Centuries of genome instability and evolution in soft-shell clam transmissible cancer (bioRxiv).</title>
        <authorList>
            <person name="Hart S.F.M."/>
            <person name="Yonemitsu M.A."/>
            <person name="Giersch R.M."/>
            <person name="Beal B.F."/>
            <person name="Arriagada G."/>
            <person name="Davis B.W."/>
            <person name="Ostrander E.A."/>
            <person name="Goff S.P."/>
            <person name="Metzger M.J."/>
        </authorList>
    </citation>
    <scope>NUCLEOTIDE SEQUENCE</scope>
    <source>
        <strain evidence="1">MELC-2E11</strain>
        <tissue evidence="1">Siphon/mantle</tissue>
    </source>
</reference>
<dbReference type="EMBL" id="CP111017">
    <property type="protein sequence ID" value="WAR07725.1"/>
    <property type="molecule type" value="Genomic_DNA"/>
</dbReference>
<name>A0ABY7ECY5_MYAAR</name>
<evidence type="ECO:0000313" key="2">
    <source>
        <dbReference type="Proteomes" id="UP001164746"/>
    </source>
</evidence>
<organism evidence="1 2">
    <name type="scientific">Mya arenaria</name>
    <name type="common">Soft-shell clam</name>
    <dbReference type="NCBI Taxonomy" id="6604"/>
    <lineage>
        <taxon>Eukaryota</taxon>
        <taxon>Metazoa</taxon>
        <taxon>Spiralia</taxon>
        <taxon>Lophotrochozoa</taxon>
        <taxon>Mollusca</taxon>
        <taxon>Bivalvia</taxon>
        <taxon>Autobranchia</taxon>
        <taxon>Heteroconchia</taxon>
        <taxon>Euheterodonta</taxon>
        <taxon>Imparidentia</taxon>
        <taxon>Neoheterodontei</taxon>
        <taxon>Myida</taxon>
        <taxon>Myoidea</taxon>
        <taxon>Myidae</taxon>
        <taxon>Mya</taxon>
    </lineage>
</organism>